<dbReference type="eggNOG" id="COG1672">
    <property type="taxonomic scope" value="Bacteria"/>
</dbReference>
<proteinExistence type="predicted"/>
<dbReference type="InterPro" id="IPR027417">
    <property type="entry name" value="P-loop_NTPase"/>
</dbReference>
<accession>M1MMM4</accession>
<dbReference type="AlphaFoldDB" id="M1MMM4"/>
<dbReference type="PATRIC" id="fig|931276.5.peg.5459"/>
<evidence type="ECO:0000313" key="1">
    <source>
        <dbReference type="EMBL" id="AGF59149.1"/>
    </source>
</evidence>
<dbReference type="Proteomes" id="UP000011728">
    <property type="component" value="Chromosome"/>
</dbReference>
<dbReference type="RefSeq" id="WP_015395456.1">
    <property type="nucleotide sequence ID" value="NC_020291.1"/>
</dbReference>
<evidence type="ECO:0000313" key="2">
    <source>
        <dbReference type="Proteomes" id="UP000011728"/>
    </source>
</evidence>
<reference evidence="1 2" key="1">
    <citation type="submission" date="2013-02" db="EMBL/GenBank/DDBJ databases">
        <title>Genome sequence of Clostridium saccharoperbutylacetonicum N1-4(HMT).</title>
        <authorList>
            <person name="Poehlein A."/>
            <person name="Daniel R."/>
        </authorList>
    </citation>
    <scope>NUCLEOTIDE SEQUENCE [LARGE SCALE GENOMIC DNA]</scope>
    <source>
        <strain evidence="2">N1-4(HMT)</strain>
    </source>
</reference>
<dbReference type="Gene3D" id="3.40.50.300">
    <property type="entry name" value="P-loop containing nucleotide triphosphate hydrolases"/>
    <property type="match status" value="1"/>
</dbReference>
<dbReference type="EMBL" id="CP004121">
    <property type="protein sequence ID" value="AGF59149.1"/>
    <property type="molecule type" value="Genomic_DNA"/>
</dbReference>
<dbReference type="SUPFAM" id="SSF52540">
    <property type="entry name" value="P-loop containing nucleoside triphosphate hydrolases"/>
    <property type="match status" value="1"/>
</dbReference>
<organism evidence="1 2">
    <name type="scientific">Clostridium saccharoperbutylacetonicum N1-4(HMT)</name>
    <dbReference type="NCBI Taxonomy" id="931276"/>
    <lineage>
        <taxon>Bacteria</taxon>
        <taxon>Bacillati</taxon>
        <taxon>Bacillota</taxon>
        <taxon>Clostridia</taxon>
        <taxon>Eubacteriales</taxon>
        <taxon>Clostridiaceae</taxon>
        <taxon>Clostridium</taxon>
    </lineage>
</organism>
<keyword evidence="2" id="KW-1185">Reference proteome</keyword>
<protein>
    <submittedName>
        <fullName evidence="1">Putative AAA-ATPase</fullName>
    </submittedName>
</protein>
<dbReference type="KEGG" id="csr:Cspa_c54040"/>
<dbReference type="HOGENOM" id="CLU_040147_1_0_9"/>
<dbReference type="OrthoDB" id="5486659at2"/>
<dbReference type="Pfam" id="PF14516">
    <property type="entry name" value="AAA_35"/>
    <property type="match status" value="1"/>
</dbReference>
<gene>
    <name evidence="1" type="ORF">Cspa_c54040</name>
</gene>
<sequence length="516" mass="61039">MGKRFNIAGPCISKKHYMVNMDNKLKKIESLIDKGDYFIINRPRQYGKTTLLSQIAKVFKEKYLIIRTSFEGIGDSVFEDEEVFSSTFFILIIDALRFIDEEKSNELRNLKVEIKNLQMLSSVITKFIQSTEKPVLLIIDEVDKASNNQLFLSFLGMLRNKYILSNDDMDYTFHSVILAGVHDVKNLKLRIRPDEERKYNSPWNIAVDFNVDMTFNSMEIETMLKDYSIEENVKMDTKAIAEKIYYYTSGYPFLVSKLSLLMEQNFKNNWIEDNIDKAVKLLLYEKNTLFDSLIKNLENNEDFKKFIEKIVLSGEEIVYVPSDSLISLGELYGFIKQENNICKIHNRIFEQYIYNHLTSIKARESENISNYNFRENFLTLDNGLDFEKVLLNYQKFMKEQYSNKDEKFIEYHGRLLFLAFIKPIINGIGFDFKEVQISREKRLDVVVTYNNHKYITELKIWHGEEYHKAGVNQLCDYLSIHSMDKGYLIVYNFNKNKKFIHETIYVRNKEIFIVYV</sequence>
<name>M1MMM4_9CLOT</name>